<evidence type="ECO:0000313" key="3">
    <source>
        <dbReference type="Proteomes" id="UP000297407"/>
    </source>
</evidence>
<name>A0A4Z0L6T9_9FLAO</name>
<proteinExistence type="predicted"/>
<sequence>MKIALATFALFLTQLVFAQNKTTTYYLIRHAEKADNSRNPDLSAAGTERAVNWNRIFAAIPFDAIYSTDYKRTLQTATPTAEKNKAQIILYNPQVLSFPDFKKSTSGKTVLIVGHSNTIPAFANQLIGKTIYNDIEDTVFGNLYIITVNGDSVTHQLLKLP</sequence>
<accession>A0A4Z0L6T9</accession>
<comment type="caution">
    <text evidence="2">The sequence shown here is derived from an EMBL/GenBank/DDBJ whole genome shotgun (WGS) entry which is preliminary data.</text>
</comment>
<keyword evidence="1" id="KW-0732">Signal</keyword>
<organism evidence="2 3">
    <name type="scientific">Flavobacterium humi</name>
    <dbReference type="NCBI Taxonomy" id="2562683"/>
    <lineage>
        <taxon>Bacteria</taxon>
        <taxon>Pseudomonadati</taxon>
        <taxon>Bacteroidota</taxon>
        <taxon>Flavobacteriia</taxon>
        <taxon>Flavobacteriales</taxon>
        <taxon>Flavobacteriaceae</taxon>
        <taxon>Flavobacterium</taxon>
    </lineage>
</organism>
<dbReference type="Pfam" id="PF00300">
    <property type="entry name" value="His_Phos_1"/>
    <property type="match status" value="1"/>
</dbReference>
<dbReference type="EMBL" id="SRLH01000004">
    <property type="protein sequence ID" value="TGD58216.1"/>
    <property type="molecule type" value="Genomic_DNA"/>
</dbReference>
<evidence type="ECO:0000313" key="2">
    <source>
        <dbReference type="EMBL" id="TGD58216.1"/>
    </source>
</evidence>
<gene>
    <name evidence="2" type="ORF">E4635_09420</name>
</gene>
<evidence type="ECO:0000256" key="1">
    <source>
        <dbReference type="SAM" id="SignalP"/>
    </source>
</evidence>
<keyword evidence="3" id="KW-1185">Reference proteome</keyword>
<dbReference type="Gene3D" id="3.40.50.1240">
    <property type="entry name" value="Phosphoglycerate mutase-like"/>
    <property type="match status" value="1"/>
</dbReference>
<dbReference type="SUPFAM" id="SSF53254">
    <property type="entry name" value="Phosphoglycerate mutase-like"/>
    <property type="match status" value="1"/>
</dbReference>
<protein>
    <submittedName>
        <fullName evidence="2">Phosphoglycerate mutase</fullName>
    </submittedName>
</protein>
<dbReference type="AlphaFoldDB" id="A0A4Z0L6T9"/>
<dbReference type="RefSeq" id="WP_135526386.1">
    <property type="nucleotide sequence ID" value="NZ_SRLH01000004.1"/>
</dbReference>
<dbReference type="CDD" id="cd07067">
    <property type="entry name" value="HP_PGM_like"/>
    <property type="match status" value="1"/>
</dbReference>
<feature type="signal peptide" evidence="1">
    <location>
        <begin position="1"/>
        <end position="18"/>
    </location>
</feature>
<dbReference type="InterPro" id="IPR029033">
    <property type="entry name" value="His_PPase_superfam"/>
</dbReference>
<dbReference type="InterPro" id="IPR013078">
    <property type="entry name" value="His_Pase_superF_clade-1"/>
</dbReference>
<dbReference type="OrthoDB" id="3296006at2"/>
<reference evidence="2 3" key="1">
    <citation type="submission" date="2019-04" db="EMBL/GenBank/DDBJ databases">
        <title>Flavobacterium sp. strain DS2-A Genome sequencing and assembly.</title>
        <authorList>
            <person name="Kim I."/>
        </authorList>
    </citation>
    <scope>NUCLEOTIDE SEQUENCE [LARGE SCALE GENOMIC DNA]</scope>
    <source>
        <strain evidence="2 3">DS2-A</strain>
    </source>
</reference>
<dbReference type="Proteomes" id="UP000297407">
    <property type="component" value="Unassembled WGS sequence"/>
</dbReference>
<feature type="chain" id="PRO_5021257114" evidence="1">
    <location>
        <begin position="19"/>
        <end position="161"/>
    </location>
</feature>